<dbReference type="EMBL" id="JAFEMO010000005">
    <property type="protein sequence ID" value="KAH7570940.1"/>
    <property type="molecule type" value="Genomic_DNA"/>
</dbReference>
<evidence type="ECO:0000256" key="1">
    <source>
        <dbReference type="ARBA" id="ARBA00004123"/>
    </source>
</evidence>
<keyword evidence="4" id="KW-1003">Cell membrane</keyword>
<evidence type="ECO:0000256" key="10">
    <source>
        <dbReference type="ARBA" id="ARBA00023242"/>
    </source>
</evidence>
<evidence type="ECO:0000256" key="7">
    <source>
        <dbReference type="ARBA" id="ARBA00022837"/>
    </source>
</evidence>
<dbReference type="InterPro" id="IPR044562">
    <property type="entry name" value="CAR1-11"/>
</dbReference>
<dbReference type="InterPro" id="IPR035892">
    <property type="entry name" value="C2_domain_sf"/>
</dbReference>
<comment type="subcellular location">
    <subcellularLocation>
        <location evidence="2">Cell membrane</location>
    </subcellularLocation>
    <subcellularLocation>
        <location evidence="1">Nucleus</location>
    </subcellularLocation>
</comment>
<keyword evidence="7" id="KW-0106">Calcium</keyword>
<evidence type="ECO:0000256" key="6">
    <source>
        <dbReference type="ARBA" id="ARBA00022723"/>
    </source>
</evidence>
<evidence type="ECO:0000259" key="12">
    <source>
        <dbReference type="PROSITE" id="PS50004"/>
    </source>
</evidence>
<dbReference type="Gene3D" id="2.60.40.150">
    <property type="entry name" value="C2 domain"/>
    <property type="match status" value="1"/>
</dbReference>
<proteinExistence type="inferred from homology"/>
<protein>
    <recommendedName>
        <fullName evidence="12">C2 domain-containing protein</fullName>
    </recommendedName>
</protein>
<evidence type="ECO:0000256" key="5">
    <source>
        <dbReference type="ARBA" id="ARBA00022682"/>
    </source>
</evidence>
<feature type="domain" description="C2" evidence="12">
    <location>
        <begin position="58"/>
        <end position="175"/>
    </location>
</feature>
<accession>A0ABQ8I2W3</accession>
<evidence type="ECO:0000256" key="3">
    <source>
        <dbReference type="ARBA" id="ARBA00022468"/>
    </source>
</evidence>
<evidence type="ECO:0000313" key="14">
    <source>
        <dbReference type="Proteomes" id="UP000827721"/>
    </source>
</evidence>
<dbReference type="PROSITE" id="PS50004">
    <property type="entry name" value="C2"/>
    <property type="match status" value="1"/>
</dbReference>
<name>A0ABQ8I2W3_9ROSI</name>
<dbReference type="InterPro" id="IPR000008">
    <property type="entry name" value="C2_dom"/>
</dbReference>
<gene>
    <name evidence="13" type="ORF">JRO89_XS05G0228000</name>
</gene>
<keyword evidence="9" id="KW-0472">Membrane</keyword>
<dbReference type="SUPFAM" id="SSF49562">
    <property type="entry name" value="C2 domain (Calcium/lipid-binding domain, CaLB)"/>
    <property type="match status" value="1"/>
</dbReference>
<organism evidence="13 14">
    <name type="scientific">Xanthoceras sorbifolium</name>
    <dbReference type="NCBI Taxonomy" id="99658"/>
    <lineage>
        <taxon>Eukaryota</taxon>
        <taxon>Viridiplantae</taxon>
        <taxon>Streptophyta</taxon>
        <taxon>Embryophyta</taxon>
        <taxon>Tracheophyta</taxon>
        <taxon>Spermatophyta</taxon>
        <taxon>Magnoliopsida</taxon>
        <taxon>eudicotyledons</taxon>
        <taxon>Gunneridae</taxon>
        <taxon>Pentapetalae</taxon>
        <taxon>rosids</taxon>
        <taxon>malvids</taxon>
        <taxon>Sapindales</taxon>
        <taxon>Sapindaceae</taxon>
        <taxon>Xanthoceroideae</taxon>
        <taxon>Xanthoceras</taxon>
    </lineage>
</organism>
<dbReference type="PANTHER" id="PTHR45933">
    <property type="entry name" value="PROTEIN C2-DOMAIN ABA-RELATED 4"/>
    <property type="match status" value="1"/>
</dbReference>
<comment type="caution">
    <text evidence="13">The sequence shown here is derived from an EMBL/GenBank/DDBJ whole genome shotgun (WGS) entry which is preliminary data.</text>
</comment>
<evidence type="ECO:0000256" key="2">
    <source>
        <dbReference type="ARBA" id="ARBA00004236"/>
    </source>
</evidence>
<dbReference type="SMART" id="SM00239">
    <property type="entry name" value="C2"/>
    <property type="match status" value="1"/>
</dbReference>
<evidence type="ECO:0000256" key="11">
    <source>
        <dbReference type="ARBA" id="ARBA00024037"/>
    </source>
</evidence>
<evidence type="ECO:0000256" key="4">
    <source>
        <dbReference type="ARBA" id="ARBA00022475"/>
    </source>
</evidence>
<keyword evidence="3" id="KW-0343">GTPase activation</keyword>
<dbReference type="Pfam" id="PF00168">
    <property type="entry name" value="C2"/>
    <property type="match status" value="1"/>
</dbReference>
<dbReference type="Proteomes" id="UP000827721">
    <property type="component" value="Unassembled WGS sequence"/>
</dbReference>
<keyword evidence="14" id="KW-1185">Reference proteome</keyword>
<sequence>MSGLTDKSGNHKAQAWTISFVCNILAQGVFDWSEIFPVEFEGFFLFFFNHSSNKPSNKSCCRPASASATMEGMLGLLKIRVKRGINLAIRDSMSSDPYAVVTCGTQACSKVKTGFVKRNCNPEWNEELTLSIKDPNDPITLKVFDKDTFTVDDQMGQADIDIKPYIEAMQMGLENLPNGCAVKKVQPSRTNCLADESIIEWNHGKMTQDMRLRLKNVECGEVEISIHWVDVPGFRV</sequence>
<keyword evidence="6" id="KW-0479">Metal-binding</keyword>
<evidence type="ECO:0000256" key="8">
    <source>
        <dbReference type="ARBA" id="ARBA00023121"/>
    </source>
</evidence>
<evidence type="ECO:0000313" key="13">
    <source>
        <dbReference type="EMBL" id="KAH7570940.1"/>
    </source>
</evidence>
<keyword evidence="8" id="KW-0446">Lipid-binding</keyword>
<evidence type="ECO:0000256" key="9">
    <source>
        <dbReference type="ARBA" id="ARBA00023136"/>
    </source>
</evidence>
<comment type="similarity">
    <text evidence="11">Belongs to the plant CAR protein family.</text>
</comment>
<reference evidence="13 14" key="1">
    <citation type="submission" date="2021-02" db="EMBL/GenBank/DDBJ databases">
        <title>Plant Genome Project.</title>
        <authorList>
            <person name="Zhang R.-G."/>
        </authorList>
    </citation>
    <scope>NUCLEOTIDE SEQUENCE [LARGE SCALE GENOMIC DNA]</scope>
    <source>
        <tissue evidence="13">Leaves</tissue>
    </source>
</reference>
<keyword evidence="10" id="KW-0539">Nucleus</keyword>
<keyword evidence="5" id="KW-0938">Abscisic acid signaling pathway</keyword>
<dbReference type="CDD" id="cd04038">
    <property type="entry name" value="C2_ArfGAP"/>
    <property type="match status" value="1"/>
</dbReference>
<dbReference type="PANTHER" id="PTHR45933:SF12">
    <property type="entry name" value="PROTEIN C2-DOMAIN ABA-RELATED 9"/>
    <property type="match status" value="1"/>
</dbReference>